<dbReference type="Proteomes" id="UP000433089">
    <property type="component" value="Unassembled WGS sequence"/>
</dbReference>
<evidence type="ECO:0000256" key="3">
    <source>
        <dbReference type="ARBA" id="ARBA00022723"/>
    </source>
</evidence>
<evidence type="ECO:0000256" key="4">
    <source>
        <dbReference type="ARBA" id="ARBA00022801"/>
    </source>
</evidence>
<feature type="transmembrane region" description="Helical" evidence="7">
    <location>
        <begin position="302"/>
        <end position="323"/>
    </location>
</feature>
<dbReference type="InterPro" id="IPR051156">
    <property type="entry name" value="Mito/Outer_Membr_Metalloprot"/>
</dbReference>
<feature type="transmembrane region" description="Helical" evidence="7">
    <location>
        <begin position="271"/>
        <end position="290"/>
    </location>
</feature>
<evidence type="ECO:0000256" key="5">
    <source>
        <dbReference type="ARBA" id="ARBA00022833"/>
    </source>
</evidence>
<feature type="transmembrane region" description="Helical" evidence="7">
    <location>
        <begin position="415"/>
        <end position="434"/>
    </location>
</feature>
<evidence type="ECO:0000256" key="2">
    <source>
        <dbReference type="ARBA" id="ARBA00022670"/>
    </source>
</evidence>
<keyword evidence="7" id="KW-0812">Transmembrane</keyword>
<reference evidence="9 10" key="1">
    <citation type="submission" date="2019-10" db="EMBL/GenBank/DDBJ databases">
        <authorList>
            <person name="Karimi E."/>
        </authorList>
    </citation>
    <scope>NUCLEOTIDE SEQUENCE [LARGE SCALE GENOMIC DNA]</scope>
    <source>
        <strain evidence="9">Bacillus sp. 348</strain>
    </source>
</reference>
<evidence type="ECO:0000313" key="10">
    <source>
        <dbReference type="Proteomes" id="UP000433089"/>
    </source>
</evidence>
<feature type="domain" description="Peptidase M48" evidence="8">
    <location>
        <begin position="361"/>
        <end position="530"/>
    </location>
</feature>
<dbReference type="PANTHER" id="PTHR22726">
    <property type="entry name" value="METALLOENDOPEPTIDASE OMA1"/>
    <property type="match status" value="1"/>
</dbReference>
<proteinExistence type="predicted"/>
<dbReference type="Gene3D" id="3.30.2010.10">
    <property type="entry name" value="Metalloproteases ('zincins'), catalytic domain"/>
    <property type="match status" value="1"/>
</dbReference>
<protein>
    <submittedName>
        <fullName evidence="9">Ste24 endopeptidase</fullName>
        <ecNumber evidence="9">3.4.24.84</ecNumber>
    </submittedName>
</protein>
<dbReference type="GO" id="GO:0004222">
    <property type="term" value="F:metalloendopeptidase activity"/>
    <property type="evidence" value="ECO:0007669"/>
    <property type="project" value="InterPro"/>
</dbReference>
<feature type="transmembrane region" description="Helical" evidence="7">
    <location>
        <begin position="7"/>
        <end position="26"/>
    </location>
</feature>
<organism evidence="9 10">
    <name type="scientific">Bacillus altitudinis</name>
    <dbReference type="NCBI Taxonomy" id="293387"/>
    <lineage>
        <taxon>Bacteria</taxon>
        <taxon>Bacillati</taxon>
        <taxon>Bacillota</taxon>
        <taxon>Bacilli</taxon>
        <taxon>Bacillales</taxon>
        <taxon>Bacillaceae</taxon>
        <taxon>Bacillus</taxon>
    </lineage>
</organism>
<dbReference type="EC" id="3.4.24.84" evidence="9"/>
<dbReference type="InterPro" id="IPR001915">
    <property type="entry name" value="Peptidase_M48"/>
</dbReference>
<feature type="transmembrane region" description="Helical" evidence="7">
    <location>
        <begin position="155"/>
        <end position="178"/>
    </location>
</feature>
<dbReference type="GO" id="GO:0016020">
    <property type="term" value="C:membrane"/>
    <property type="evidence" value="ECO:0007669"/>
    <property type="project" value="TreeGrafter"/>
</dbReference>
<dbReference type="AlphaFoldDB" id="A0A653RE74"/>
<keyword evidence="7" id="KW-1133">Transmembrane helix</keyword>
<feature type="transmembrane region" description="Helical" evidence="7">
    <location>
        <begin position="446"/>
        <end position="464"/>
    </location>
</feature>
<dbReference type="GO" id="GO:0046872">
    <property type="term" value="F:metal ion binding"/>
    <property type="evidence" value="ECO:0007669"/>
    <property type="project" value="UniProtKB-KW"/>
</dbReference>
<keyword evidence="3" id="KW-0479">Metal-binding</keyword>
<gene>
    <name evidence="9" type="ORF">BACI348_40924</name>
</gene>
<keyword evidence="7" id="KW-0472">Membrane</keyword>
<keyword evidence="4 9" id="KW-0378">Hydrolase</keyword>
<dbReference type="PANTHER" id="PTHR22726:SF1">
    <property type="entry name" value="METALLOENDOPEPTIDASE OMA1, MITOCHONDRIAL"/>
    <property type="match status" value="1"/>
</dbReference>
<evidence type="ECO:0000256" key="6">
    <source>
        <dbReference type="ARBA" id="ARBA00023049"/>
    </source>
</evidence>
<name>A0A653RE74_BACAB</name>
<keyword evidence="6" id="KW-0482">Metalloprotease</keyword>
<evidence type="ECO:0000259" key="8">
    <source>
        <dbReference type="Pfam" id="PF01435"/>
    </source>
</evidence>
<evidence type="ECO:0000256" key="1">
    <source>
        <dbReference type="ARBA" id="ARBA00001947"/>
    </source>
</evidence>
<dbReference type="GO" id="GO:0051603">
    <property type="term" value="P:proteolysis involved in protein catabolic process"/>
    <property type="evidence" value="ECO:0007669"/>
    <property type="project" value="TreeGrafter"/>
</dbReference>
<keyword evidence="2" id="KW-0645">Protease</keyword>
<dbReference type="Pfam" id="PF01435">
    <property type="entry name" value="Peptidase_M48"/>
    <property type="match status" value="1"/>
</dbReference>
<keyword evidence="5" id="KW-0862">Zinc</keyword>
<dbReference type="EMBL" id="CABWLH010000009">
    <property type="protein sequence ID" value="VXB53061.1"/>
    <property type="molecule type" value="Genomic_DNA"/>
</dbReference>
<evidence type="ECO:0000313" key="9">
    <source>
        <dbReference type="EMBL" id="VXB53061.1"/>
    </source>
</evidence>
<feature type="transmembrane region" description="Helical" evidence="7">
    <location>
        <begin position="218"/>
        <end position="239"/>
    </location>
</feature>
<accession>A0A653RE74</accession>
<sequence length="532" mass="61516">MLRKALLSYLTASMITIIVIMIELGFRSAVVSPFVLLDSNKESNPKVFVAHSLYQGDVLLTYQDGSFNGPSEASLQLSGKNINLTQIPSANGISMIETDKIMNDKALVFLRKGFVPIHDDTIMMEQETQNPFFSTYNLTNLTETTKINTNFKYSITFVTFMTLMGILLPALLFFLFNLHESMKNLFTLFIPFVLAIFLPLGLNYYFLMGYVLSVTGSYVLSMILSILVPSFLSVLLTACSFEYMTKDSSDVLGENEATLGNSFFLNVREQAVLFGAITLSLIYFGSYLVMPLAFQAKVMDHLFLFCAWYFALVILFIMGYSFIQKMINKYEVLRTDEFINICTDIEHQTNQKVKIWVKKDSRHDVNAWIYSFQLPFRRKVNLYVTEGLLDKFDTEEIRAILFHEMGHVKLKHAHFTIYLTMIVTLLMGISMYYARQVMLANGWWQYILLFPAGILIMIFMTEWLPKKMSRLFEIQADRFAVHHLENQTLYLNTLIKLSHLIEEDGDDGRKSEWRESHPSFEKRIHHIKKIMK</sequence>
<feature type="transmembrane region" description="Helical" evidence="7">
    <location>
        <begin position="185"/>
        <end position="206"/>
    </location>
</feature>
<evidence type="ECO:0000256" key="7">
    <source>
        <dbReference type="SAM" id="Phobius"/>
    </source>
</evidence>
<comment type="cofactor">
    <cofactor evidence="1">
        <name>Zn(2+)</name>
        <dbReference type="ChEBI" id="CHEBI:29105"/>
    </cofactor>
</comment>